<reference evidence="1 2" key="1">
    <citation type="journal article" date="2018" name="Front. Plant Sci.">
        <title>Red Clover (Trifolium pratense) and Zigzag Clover (T. medium) - A Picture of Genomic Similarities and Differences.</title>
        <authorList>
            <person name="Dluhosova J."/>
            <person name="Istvanek J."/>
            <person name="Nedelnik J."/>
            <person name="Repkova J."/>
        </authorList>
    </citation>
    <scope>NUCLEOTIDE SEQUENCE [LARGE SCALE GENOMIC DNA]</scope>
    <source>
        <strain evidence="2">cv. 10/8</strain>
        <tissue evidence="1">Leaf</tissue>
    </source>
</reference>
<evidence type="ECO:0000313" key="1">
    <source>
        <dbReference type="EMBL" id="MCI58404.1"/>
    </source>
</evidence>
<protein>
    <submittedName>
        <fullName evidence="1">Uncharacterized protein</fullName>
    </submittedName>
</protein>
<dbReference type="Proteomes" id="UP000265520">
    <property type="component" value="Unassembled WGS sequence"/>
</dbReference>
<comment type="caution">
    <text evidence="1">The sequence shown here is derived from an EMBL/GenBank/DDBJ whole genome shotgun (WGS) entry which is preliminary data.</text>
</comment>
<feature type="non-terminal residue" evidence="1">
    <location>
        <position position="65"/>
    </location>
</feature>
<dbReference type="AlphaFoldDB" id="A0A392TCV7"/>
<accession>A0A392TCV7</accession>
<name>A0A392TCV7_9FABA</name>
<organism evidence="1 2">
    <name type="scientific">Trifolium medium</name>
    <dbReference type="NCBI Taxonomy" id="97028"/>
    <lineage>
        <taxon>Eukaryota</taxon>
        <taxon>Viridiplantae</taxon>
        <taxon>Streptophyta</taxon>
        <taxon>Embryophyta</taxon>
        <taxon>Tracheophyta</taxon>
        <taxon>Spermatophyta</taxon>
        <taxon>Magnoliopsida</taxon>
        <taxon>eudicotyledons</taxon>
        <taxon>Gunneridae</taxon>
        <taxon>Pentapetalae</taxon>
        <taxon>rosids</taxon>
        <taxon>fabids</taxon>
        <taxon>Fabales</taxon>
        <taxon>Fabaceae</taxon>
        <taxon>Papilionoideae</taxon>
        <taxon>50 kb inversion clade</taxon>
        <taxon>NPAAA clade</taxon>
        <taxon>Hologalegina</taxon>
        <taxon>IRL clade</taxon>
        <taxon>Trifolieae</taxon>
        <taxon>Trifolium</taxon>
    </lineage>
</organism>
<dbReference type="EMBL" id="LXQA010545679">
    <property type="protein sequence ID" value="MCI58404.1"/>
    <property type="molecule type" value="Genomic_DNA"/>
</dbReference>
<keyword evidence="2" id="KW-1185">Reference proteome</keyword>
<sequence>MAYDHGNRGGNNADGGGKAAVTFSRSWYRGRLALKQDVSPFELLLLVDPLTLGPNSDPSQMLLGL</sequence>
<evidence type="ECO:0000313" key="2">
    <source>
        <dbReference type="Proteomes" id="UP000265520"/>
    </source>
</evidence>
<proteinExistence type="predicted"/>